<keyword evidence="2" id="KW-0472">Membrane</keyword>
<evidence type="ECO:0000313" key="4">
    <source>
        <dbReference type="EMBL" id="CAJ1386493.1"/>
    </source>
</evidence>
<sequence>MWRLFVAAMCALSADALTTNSSTATSTTSSTTFVTNTSSSTFTSTSSSSSSSRTWTTSTSITTTTSSTFTTTSGNFTSGTETTTTGTNTSQTTTSTTSMSNTTTGTSTTTMTTTTNSTTTTSTTSTEIFLLTIEAAVLSPSELVVVFNYPARIAEPENTTWSCPDLWEEETAESFGIGATCLPSDDKLLLQVTLGQWPRVQVGHLAVMKFGVLLPDVIVFEPTELSAVITTTTPQVPLRGDLAAPDAVQPCSTVRFSLGASTGFAGRTPVIEWQLGNGTDPALAAILQPTLDEATSQVKQVLEIPPDIFYEAVSASTPQDDVSNETEKEVDLDVVVVSTISNWLGQSEELSAVVNVLNVDTQLPQIMPATRKEVDVFSYEELEIAVDFAPAVSISRCIVNATDDPSGEIDIQWEYRRIDDRACDAPDVIENISDTNGSNSSNDSNETNETWDNSSNSSNSSNASWLVPVSPCLAQLWRGFNRTGLVDKSPRPGKLHFGAFSFQPETRHQFRASAGLQGYVGEKPTVVFTVNVLPRTRPTAVISGPTRVSAVCGFNLSAADSYDASARVQPSTELEYFWSCVEGDFFENATDMGMSCDNMTEDWSDSPELHLESGFLAEGSHTFTLQVRRRGEEAVSEAMHVVHVSSHPQPLVVLKVPWTFGGPVSVARHSGLVRALVSDSCLIPNWNWQWVLTRNDVVLALLNTSVLEQPLSAGQEVVTSEFRGDLLVPGWSYEYALVGLSNDTAKRFAPGWYLAALEAMSGSAVAATSVPFLADGVPSEGILELAPRSGPALGRFSMQTYGWHDEEEASLSYSFVRFPADTGDAWADDTWVAPKMDWKNSSSERYFRKLGGLTLQHWDSSSVLADVVMAPGTFFIVVRVRDRLGGEASAAVLGPVVASEDVALQEVADALEASFTSRDADRILNTVDAVLLSSRGSALFTEPLLGALEVALGIMEPSADGLEKMGQVVASLVGGSGGARSGAPQVVNKSQLSRAADLLQSCVGLAAVQPAGLSDAVAVSVLEALSGVNDGNRLGDNTTGDTSEAVNFTGRVEALADVVAQGLLSRLHLGESLSLSGVFEGSGLSLQVSWRNPLTVPATGFDYGDLLLPASLFQNEFGRRLQDMTCTSLVAKATYWHRSNPYTWADPMKGVNQYVFANGTVADMELSLCGSPFFFNETEPERAMRVRTVWLPPQPPPPPGFRMEVACARWSVADQAWLMTGVEVERPVYWDAVDVTCIAYVGAAAYTALYIPVEVTTSTTTEQWTHPTYTTFEVPPLPPVYIVSCNESLLPPDPGQGWNCTKPGEGQECRSACKGYPDMMTSMTCLKGSDSLEWFVTNICPDFFTTTLDVTVKVPSEDVVLGMVLIFLWILMFTCSAAILALFAYGVYKFVMYERPKPTSRARIAPLEQAEEDQVDPAFVAWARSWAASPAVSSAVLEAKAEKSLASASQESLTDAAATKVSAFTETVVLEYSDDWREEVDKMLKSREIPREGEGRLYYVVNTVREILQTKDIETLHRVNFPLTINLQESPPRVLEKSEAFYAWQVEWIALTAGQEPAQKAEAEIIAAPEEEETGMDHLLDEGQKQHDDLMQKWKQHGDQKLRKVADQPEGDQIAELDEVGNVFDRASSGGLVRSRQTYGGALADTAAQASSYVPELQQSFYEASTYADWQQSSYAEDTGWLEVRSPSGRLYYWNQFTQEESRFIISKKVSKTTPQCMNCGVSKLTCAWQPPAA</sequence>
<evidence type="ECO:0000256" key="2">
    <source>
        <dbReference type="SAM" id="Phobius"/>
    </source>
</evidence>
<dbReference type="CDD" id="cd00201">
    <property type="entry name" value="WW"/>
    <property type="match status" value="1"/>
</dbReference>
<comment type="caution">
    <text evidence="4">The sequence shown here is derived from an EMBL/GenBank/DDBJ whole genome shotgun (WGS) entry which is preliminary data.</text>
</comment>
<organism evidence="4 5">
    <name type="scientific">Effrenium voratum</name>
    <dbReference type="NCBI Taxonomy" id="2562239"/>
    <lineage>
        <taxon>Eukaryota</taxon>
        <taxon>Sar</taxon>
        <taxon>Alveolata</taxon>
        <taxon>Dinophyceae</taxon>
        <taxon>Suessiales</taxon>
        <taxon>Symbiodiniaceae</taxon>
        <taxon>Effrenium</taxon>
    </lineage>
</organism>
<feature type="region of interest" description="Disordered" evidence="1">
    <location>
        <begin position="21"/>
        <end position="56"/>
    </location>
</feature>
<keyword evidence="2" id="KW-1133">Transmembrane helix</keyword>
<reference evidence="4" key="1">
    <citation type="submission" date="2023-08" db="EMBL/GenBank/DDBJ databases">
        <authorList>
            <person name="Chen Y."/>
            <person name="Shah S."/>
            <person name="Dougan E. K."/>
            <person name="Thang M."/>
            <person name="Chan C."/>
        </authorList>
    </citation>
    <scope>NUCLEOTIDE SEQUENCE</scope>
</reference>
<name>A0AA36N1Q9_9DINO</name>
<accession>A0AA36N1Q9</accession>
<feature type="region of interest" description="Disordered" evidence="1">
    <location>
        <begin position="429"/>
        <end position="463"/>
    </location>
</feature>
<evidence type="ECO:0008006" key="6">
    <source>
        <dbReference type="Google" id="ProtNLM"/>
    </source>
</evidence>
<dbReference type="InterPro" id="IPR001202">
    <property type="entry name" value="WW_dom"/>
</dbReference>
<evidence type="ECO:0000256" key="1">
    <source>
        <dbReference type="SAM" id="MobiDB-lite"/>
    </source>
</evidence>
<keyword evidence="3" id="KW-0732">Signal</keyword>
<feature type="transmembrane region" description="Helical" evidence="2">
    <location>
        <begin position="1359"/>
        <end position="1388"/>
    </location>
</feature>
<dbReference type="EMBL" id="CAUJNA010001375">
    <property type="protein sequence ID" value="CAJ1386493.1"/>
    <property type="molecule type" value="Genomic_DNA"/>
</dbReference>
<protein>
    <recommendedName>
        <fullName evidence="6">PKD/REJ-like domain-containing protein</fullName>
    </recommendedName>
</protein>
<feature type="region of interest" description="Disordered" evidence="1">
    <location>
        <begin position="72"/>
        <end position="119"/>
    </location>
</feature>
<proteinExistence type="predicted"/>
<evidence type="ECO:0000313" key="5">
    <source>
        <dbReference type="Proteomes" id="UP001178507"/>
    </source>
</evidence>
<feature type="compositionally biased region" description="Low complexity" evidence="1">
    <location>
        <begin position="433"/>
        <end position="463"/>
    </location>
</feature>
<feature type="chain" id="PRO_5041330893" description="PKD/REJ-like domain-containing protein" evidence="3">
    <location>
        <begin position="17"/>
        <end position="1734"/>
    </location>
</feature>
<gene>
    <name evidence="4" type="ORF">EVOR1521_LOCUS12817</name>
</gene>
<keyword evidence="2" id="KW-0812">Transmembrane</keyword>
<feature type="signal peptide" evidence="3">
    <location>
        <begin position="1"/>
        <end position="16"/>
    </location>
</feature>
<keyword evidence="5" id="KW-1185">Reference proteome</keyword>
<dbReference type="Proteomes" id="UP001178507">
    <property type="component" value="Unassembled WGS sequence"/>
</dbReference>
<evidence type="ECO:0000256" key="3">
    <source>
        <dbReference type="SAM" id="SignalP"/>
    </source>
</evidence>